<proteinExistence type="predicted"/>
<dbReference type="InterPro" id="IPR004244">
    <property type="entry name" value="Transposase_22"/>
</dbReference>
<dbReference type="GeneTree" id="ENSGT00660000097022"/>
<reference evidence="2" key="2">
    <citation type="submission" date="2025-08" db="UniProtKB">
        <authorList>
            <consortium name="Ensembl"/>
        </authorList>
    </citation>
    <scope>IDENTIFICATION</scope>
</reference>
<organism evidence="2 3">
    <name type="scientific">Latimeria chalumnae</name>
    <name type="common">Coelacanth</name>
    <dbReference type="NCBI Taxonomy" id="7897"/>
    <lineage>
        <taxon>Eukaryota</taxon>
        <taxon>Metazoa</taxon>
        <taxon>Chordata</taxon>
        <taxon>Craniata</taxon>
        <taxon>Vertebrata</taxon>
        <taxon>Euteleostomi</taxon>
        <taxon>Coelacanthiformes</taxon>
        <taxon>Coelacanthidae</taxon>
        <taxon>Latimeria</taxon>
    </lineage>
</organism>
<name>H3AYY0_LATCH</name>
<accession>H3AYY0</accession>
<dbReference type="InParanoid" id="H3AYY0"/>
<reference evidence="2" key="3">
    <citation type="submission" date="2025-09" db="UniProtKB">
        <authorList>
            <consortium name="Ensembl"/>
        </authorList>
    </citation>
    <scope>IDENTIFICATION</scope>
</reference>
<evidence type="ECO:0000313" key="3">
    <source>
        <dbReference type="Proteomes" id="UP000008672"/>
    </source>
</evidence>
<dbReference type="AlphaFoldDB" id="H3AYY0"/>
<sequence length="244" mass="28142">LSHQVTATESKLNKAESAIADYGERLDRMEEDLEYQSGYSRDLWDRVQDLENRSRRNNIRILGVPEGAEGNNLSGTAFLLTLLRDCLPLPDAGDMEIERAHRTLGPKPGSEQRPRPIIAHFLRFRDQENILQLAREAGELRWKGEKIMIFPDMSRELAMQCRLFTPARRCCMALGLRYALQYPATLRVTIDGQLRRFTDPEAALREPESLQDQNEGGVDWQRPQPQREQREGQEADQARRGEQR</sequence>
<dbReference type="OMA" id="QFRYQGA"/>
<dbReference type="FunFam" id="3.30.70.1820:FF:000004">
    <property type="entry name" value="Uncharacterized protein"/>
    <property type="match status" value="1"/>
</dbReference>
<keyword evidence="3" id="KW-1185">Reference proteome</keyword>
<evidence type="ECO:0000313" key="2">
    <source>
        <dbReference type="Ensembl" id="ENSLACP00000014851.1"/>
    </source>
</evidence>
<evidence type="ECO:0000256" key="1">
    <source>
        <dbReference type="SAM" id="MobiDB-lite"/>
    </source>
</evidence>
<reference evidence="3" key="1">
    <citation type="submission" date="2011-08" db="EMBL/GenBank/DDBJ databases">
        <title>The draft genome of Latimeria chalumnae.</title>
        <authorList>
            <person name="Di Palma F."/>
            <person name="Alfoldi J."/>
            <person name="Johnson J."/>
            <person name="Berlin A."/>
            <person name="Gnerre S."/>
            <person name="Jaffe D."/>
            <person name="MacCallum I."/>
            <person name="Young S."/>
            <person name="Walker B.J."/>
            <person name="Lander E."/>
            <person name="Lindblad-Toh K."/>
        </authorList>
    </citation>
    <scope>NUCLEOTIDE SEQUENCE [LARGE SCALE GENOMIC DNA]</scope>
    <source>
        <strain evidence="3">Wild caught</strain>
    </source>
</reference>
<dbReference type="Gene3D" id="3.30.70.1820">
    <property type="entry name" value="L1 transposable element, RRM domain"/>
    <property type="match status" value="1"/>
</dbReference>
<dbReference type="HOGENOM" id="CLU_062834_2_0_1"/>
<dbReference type="Proteomes" id="UP000008672">
    <property type="component" value="Unassembled WGS sequence"/>
</dbReference>
<protein>
    <recommendedName>
        <fullName evidence="4">L1 transposable element RRM domain-containing protein</fullName>
    </recommendedName>
</protein>
<feature type="compositionally biased region" description="Basic and acidic residues" evidence="1">
    <location>
        <begin position="225"/>
        <end position="244"/>
    </location>
</feature>
<dbReference type="EMBL" id="AFYH01144793">
    <property type="status" value="NOT_ANNOTATED_CDS"/>
    <property type="molecule type" value="Genomic_DNA"/>
</dbReference>
<dbReference type="Ensembl" id="ENSLACT00000014955.1">
    <property type="protein sequence ID" value="ENSLACP00000014851.1"/>
    <property type="gene ID" value="ENSLACG00000013072.1"/>
</dbReference>
<evidence type="ECO:0008006" key="4">
    <source>
        <dbReference type="Google" id="ProtNLM"/>
    </source>
</evidence>
<dbReference type="PANTHER" id="PTHR11505">
    <property type="entry name" value="L1 TRANSPOSABLE ELEMENT-RELATED"/>
    <property type="match status" value="1"/>
</dbReference>
<feature type="region of interest" description="Disordered" evidence="1">
    <location>
        <begin position="202"/>
        <end position="244"/>
    </location>
</feature>